<gene>
    <name evidence="1" type="ORF">CLV45_0470</name>
</gene>
<organism evidence="1 2">
    <name type="scientific">Hymenobacter chitinivorans DSM 11115</name>
    <dbReference type="NCBI Taxonomy" id="1121954"/>
    <lineage>
        <taxon>Bacteria</taxon>
        <taxon>Pseudomonadati</taxon>
        <taxon>Bacteroidota</taxon>
        <taxon>Cytophagia</taxon>
        <taxon>Cytophagales</taxon>
        <taxon>Hymenobacteraceae</taxon>
        <taxon>Hymenobacter</taxon>
    </lineage>
</organism>
<protein>
    <submittedName>
        <fullName evidence="1">Uncharacterized protein</fullName>
    </submittedName>
</protein>
<accession>A0A2M9BM71</accession>
<reference evidence="1 2" key="1">
    <citation type="submission" date="2017-11" db="EMBL/GenBank/DDBJ databases">
        <title>Genomic Encyclopedia of Archaeal and Bacterial Type Strains, Phase II (KMG-II): From Individual Species to Whole Genera.</title>
        <authorList>
            <person name="Goeker M."/>
        </authorList>
    </citation>
    <scope>NUCLEOTIDE SEQUENCE [LARGE SCALE GENOMIC DNA]</scope>
    <source>
        <strain evidence="1 2">DSM 11115</strain>
    </source>
</reference>
<proteinExistence type="predicted"/>
<name>A0A2M9BM71_9BACT</name>
<comment type="caution">
    <text evidence="1">The sequence shown here is derived from an EMBL/GenBank/DDBJ whole genome shotgun (WGS) entry which is preliminary data.</text>
</comment>
<dbReference type="Proteomes" id="UP000228535">
    <property type="component" value="Unassembled WGS sequence"/>
</dbReference>
<evidence type="ECO:0000313" key="1">
    <source>
        <dbReference type="EMBL" id="PJJ59057.1"/>
    </source>
</evidence>
<sequence>MPVLNLSAPLAAASAAQIDPLLTFVRAIGLEVREASLEGQQTFLPGLLIDRGTLVVDRQRLLFPGDILHEAGHIAVTPAAERHLVTANITENKPEKEGDELAVLIWTYAAARALNLPPEVVFHPHGYKSQSAWLIEHFSTGGTMGLPLLIWMGLTTAATFPVMSRWLRE</sequence>
<evidence type="ECO:0000313" key="2">
    <source>
        <dbReference type="Proteomes" id="UP000228535"/>
    </source>
</evidence>
<keyword evidence="2" id="KW-1185">Reference proteome</keyword>
<dbReference type="AlphaFoldDB" id="A0A2M9BM71"/>
<dbReference type="EMBL" id="PGFA01000001">
    <property type="protein sequence ID" value="PJJ59057.1"/>
    <property type="molecule type" value="Genomic_DNA"/>
</dbReference>